<feature type="compositionally biased region" description="Low complexity" evidence="1">
    <location>
        <begin position="54"/>
        <end position="63"/>
    </location>
</feature>
<organism evidence="2 3">
    <name type="scientific">Ganoderma sinense ZZ0214-1</name>
    <dbReference type="NCBI Taxonomy" id="1077348"/>
    <lineage>
        <taxon>Eukaryota</taxon>
        <taxon>Fungi</taxon>
        <taxon>Dikarya</taxon>
        <taxon>Basidiomycota</taxon>
        <taxon>Agaricomycotina</taxon>
        <taxon>Agaricomycetes</taxon>
        <taxon>Polyporales</taxon>
        <taxon>Polyporaceae</taxon>
        <taxon>Ganoderma</taxon>
    </lineage>
</organism>
<dbReference type="EMBL" id="AYKW01000045">
    <property type="protein sequence ID" value="PIL26074.1"/>
    <property type="molecule type" value="Genomic_DNA"/>
</dbReference>
<comment type="caution">
    <text evidence="2">The sequence shown here is derived from an EMBL/GenBank/DDBJ whole genome shotgun (WGS) entry which is preliminary data.</text>
</comment>
<proteinExistence type="predicted"/>
<dbReference type="AlphaFoldDB" id="A0A2G8RX60"/>
<feature type="region of interest" description="Disordered" evidence="1">
    <location>
        <begin position="281"/>
        <end position="344"/>
    </location>
</feature>
<gene>
    <name evidence="2" type="ORF">GSI_11828</name>
</gene>
<evidence type="ECO:0008006" key="4">
    <source>
        <dbReference type="Google" id="ProtNLM"/>
    </source>
</evidence>
<accession>A0A2G8RX60</accession>
<dbReference type="Proteomes" id="UP000230002">
    <property type="component" value="Unassembled WGS sequence"/>
</dbReference>
<evidence type="ECO:0000313" key="3">
    <source>
        <dbReference type="Proteomes" id="UP000230002"/>
    </source>
</evidence>
<feature type="compositionally biased region" description="Basic and acidic residues" evidence="1">
    <location>
        <begin position="318"/>
        <end position="327"/>
    </location>
</feature>
<protein>
    <recommendedName>
        <fullName evidence="4">SMP domain-containing protein</fullName>
    </recommendedName>
</protein>
<evidence type="ECO:0000256" key="1">
    <source>
        <dbReference type="SAM" id="MobiDB-lite"/>
    </source>
</evidence>
<feature type="compositionally biased region" description="Basic and acidic residues" evidence="1">
    <location>
        <begin position="243"/>
        <end position="254"/>
    </location>
</feature>
<keyword evidence="3" id="KW-1185">Reference proteome</keyword>
<feature type="region of interest" description="Disordered" evidence="1">
    <location>
        <begin position="224"/>
        <end position="254"/>
    </location>
</feature>
<dbReference type="STRING" id="1077348.A0A2G8RX60"/>
<feature type="compositionally biased region" description="Low complexity" evidence="1">
    <location>
        <begin position="335"/>
        <end position="344"/>
    </location>
</feature>
<name>A0A2G8RX60_9APHY</name>
<reference evidence="2 3" key="1">
    <citation type="journal article" date="2015" name="Sci. Rep.">
        <title>Chromosome-level genome map provides insights into diverse defense mechanisms in the medicinal fungus Ganoderma sinense.</title>
        <authorList>
            <person name="Zhu Y."/>
            <person name="Xu J."/>
            <person name="Sun C."/>
            <person name="Zhou S."/>
            <person name="Xu H."/>
            <person name="Nelson D.R."/>
            <person name="Qian J."/>
            <person name="Song J."/>
            <person name="Luo H."/>
            <person name="Xiang L."/>
            <person name="Li Y."/>
            <person name="Xu Z."/>
            <person name="Ji A."/>
            <person name="Wang L."/>
            <person name="Lu S."/>
            <person name="Hayward A."/>
            <person name="Sun W."/>
            <person name="Li X."/>
            <person name="Schwartz D.C."/>
            <person name="Wang Y."/>
            <person name="Chen S."/>
        </authorList>
    </citation>
    <scope>NUCLEOTIDE SEQUENCE [LARGE SCALE GENOMIC DNA]</scope>
    <source>
        <strain evidence="2 3">ZZ0214-1</strain>
    </source>
</reference>
<feature type="compositionally biased region" description="Low complexity" evidence="1">
    <location>
        <begin position="281"/>
        <end position="290"/>
    </location>
</feature>
<dbReference type="OrthoDB" id="2799468at2759"/>
<sequence>MSTTITHTAAIMTSEVPLATGDVFRTTHTPAIPPPHDPSPPTTDGGGVSQKKNQSQSPTQSHSQSHKRTSSTASDMARAAGIDIEAVSMAEARKIMSEEHKILGFRPPHGSFAAEVQSVASKHPEGRPGTAPVDTTRLREIAREDALRILAERKTSPETSPVRPTAAAKVLHDGGGAETAGGEAKLVATAPVQARHAPRSPGINLNTINATDARILMSHEHRALGFRPPPGSLAAEAQSAAAHHPEGDGSRVDDNMLREVAVRDAERIKADREIGEAAAAEISASVSQEAKTQGQEQSAGERFLEGFAPGKSPVEMAILKEKSRDEAGSDGQGGVQSQSLNGDS</sequence>
<feature type="compositionally biased region" description="Pro residues" evidence="1">
    <location>
        <begin position="31"/>
        <end position="41"/>
    </location>
</feature>
<evidence type="ECO:0000313" key="2">
    <source>
        <dbReference type="EMBL" id="PIL26074.1"/>
    </source>
</evidence>
<feature type="region of interest" description="Disordered" evidence="1">
    <location>
        <begin position="25"/>
        <end position="76"/>
    </location>
</feature>